<evidence type="ECO:0008006" key="2">
    <source>
        <dbReference type="Google" id="ProtNLM"/>
    </source>
</evidence>
<dbReference type="SUPFAM" id="SSF51197">
    <property type="entry name" value="Clavaminate synthase-like"/>
    <property type="match status" value="1"/>
</dbReference>
<protein>
    <recommendedName>
        <fullName evidence="2">Phytanoyl-CoA dioxygenase</fullName>
    </recommendedName>
</protein>
<name>A0A381MZT0_9ZZZZ</name>
<dbReference type="PANTHER" id="PTHR20883:SF49">
    <property type="entry name" value="PHYTANOYL-COA DIOXYGENASE"/>
    <property type="match status" value="1"/>
</dbReference>
<dbReference type="Gene3D" id="2.60.120.620">
    <property type="entry name" value="q2cbj1_9rhob like domain"/>
    <property type="match status" value="1"/>
</dbReference>
<organism evidence="1">
    <name type="scientific">marine metagenome</name>
    <dbReference type="NCBI Taxonomy" id="408172"/>
    <lineage>
        <taxon>unclassified sequences</taxon>
        <taxon>metagenomes</taxon>
        <taxon>ecological metagenomes</taxon>
    </lineage>
</organism>
<accession>A0A381MZT0</accession>
<feature type="non-terminal residue" evidence="1">
    <location>
        <position position="1"/>
    </location>
</feature>
<dbReference type="PANTHER" id="PTHR20883">
    <property type="entry name" value="PHYTANOYL-COA DIOXYGENASE DOMAIN CONTAINING 1"/>
    <property type="match status" value="1"/>
</dbReference>
<proteinExistence type="predicted"/>
<reference evidence="1" key="1">
    <citation type="submission" date="2018-05" db="EMBL/GenBank/DDBJ databases">
        <authorList>
            <person name="Lanie J.A."/>
            <person name="Ng W.-L."/>
            <person name="Kazmierczak K.M."/>
            <person name="Andrzejewski T.M."/>
            <person name="Davidsen T.M."/>
            <person name="Wayne K.J."/>
            <person name="Tettelin H."/>
            <person name="Glass J.I."/>
            <person name="Rusch D."/>
            <person name="Podicherti R."/>
            <person name="Tsui H.-C.T."/>
            <person name="Winkler M.E."/>
        </authorList>
    </citation>
    <scope>NUCLEOTIDE SEQUENCE</scope>
</reference>
<evidence type="ECO:0000313" key="1">
    <source>
        <dbReference type="EMBL" id="SUZ47765.1"/>
    </source>
</evidence>
<dbReference type="EMBL" id="UINC01000033">
    <property type="protein sequence ID" value="SUZ47765.1"/>
    <property type="molecule type" value="Genomic_DNA"/>
</dbReference>
<sequence>VDVLTDDQVARFRSDGVVHLSQAVDQALVEEILDSVERLIESPGRFGGDMTSNRAPGMFFQDRYLHPERPDFRRFAEASGCASVAAKATNSTNIRLYYDHVFIKDPGTQERFVWHQDRPYWAVDGTQICSTWLALTDANAHSSALEFVRGSHLWDRTFRPEYPALEGLSPGEVERALWEGVARHIESFDDVCPAFEEHPDLYEVLSFEVVPGDVLLFDFRTVHRSGPNDGKNRRAAISWRWLGDDAFWAPKDGADPIIRDRDTVLGPGDLITDDQVFPLIHGR</sequence>
<dbReference type="InterPro" id="IPR008775">
    <property type="entry name" value="Phytyl_CoA_dOase-like"/>
</dbReference>
<gene>
    <name evidence="1" type="ORF">METZ01_LOCUS619</name>
</gene>
<dbReference type="AlphaFoldDB" id="A0A381MZT0"/>
<dbReference type="Pfam" id="PF05721">
    <property type="entry name" value="PhyH"/>
    <property type="match status" value="1"/>
</dbReference>